<dbReference type="InterPro" id="IPR058240">
    <property type="entry name" value="rSAM_sf"/>
</dbReference>
<comment type="function">
    <text evidence="8">Catalyzes the complex heterocyclic radical-mediated conversion of 6-carboxy-5,6,7,8-tetrahydropterin (CPH4) to 7-carboxy-7-deazaguanine (CDG), a step common to the biosynthetic pathways of all 7-deazapurine-containing compounds.</text>
</comment>
<dbReference type="InterPro" id="IPR007197">
    <property type="entry name" value="rSAM"/>
</dbReference>
<feature type="binding site" evidence="8">
    <location>
        <position position="51"/>
    </location>
    <ligand>
        <name>[4Fe-4S] cluster</name>
        <dbReference type="ChEBI" id="CHEBI:49883"/>
        <note>4Fe-4S-S-AdoMet</note>
    </ligand>
</feature>
<keyword evidence="7 8" id="KW-0456">Lyase</keyword>
<organism evidence="10 11">
    <name type="scientific">Candidatus Gottesmanbacteria bacterium RIFCSPLOWO2_01_FULL_46_21</name>
    <dbReference type="NCBI Taxonomy" id="1798393"/>
    <lineage>
        <taxon>Bacteria</taxon>
        <taxon>Candidatus Gottesmaniibacteriota</taxon>
    </lineage>
</organism>
<gene>
    <name evidence="8" type="primary">queE</name>
    <name evidence="10" type="ORF">A2971_00205</name>
</gene>
<evidence type="ECO:0000256" key="2">
    <source>
        <dbReference type="ARBA" id="ARBA00022691"/>
    </source>
</evidence>
<comment type="catalytic activity">
    <reaction evidence="8">
        <text>6-carboxy-5,6,7,8-tetrahydropterin + H(+) = 7-carboxy-7-carbaguanine + NH4(+)</text>
        <dbReference type="Rhea" id="RHEA:27974"/>
        <dbReference type="ChEBI" id="CHEBI:15378"/>
        <dbReference type="ChEBI" id="CHEBI:28938"/>
        <dbReference type="ChEBI" id="CHEBI:61032"/>
        <dbReference type="ChEBI" id="CHEBI:61036"/>
        <dbReference type="EC" id="4.3.99.3"/>
    </reaction>
</comment>
<feature type="binding site" evidence="8">
    <location>
        <position position="111"/>
    </location>
    <ligand>
        <name>S-adenosyl-L-methionine</name>
        <dbReference type="ChEBI" id="CHEBI:59789"/>
    </ligand>
</feature>
<keyword evidence="3 8" id="KW-0479">Metal-binding</keyword>
<evidence type="ECO:0000256" key="4">
    <source>
        <dbReference type="ARBA" id="ARBA00022842"/>
    </source>
</evidence>
<dbReference type="HAMAP" id="MF_00917">
    <property type="entry name" value="QueE"/>
    <property type="match status" value="1"/>
</dbReference>
<keyword evidence="4 8" id="KW-0460">Magnesium</keyword>
<dbReference type="SUPFAM" id="SSF102114">
    <property type="entry name" value="Radical SAM enzymes"/>
    <property type="match status" value="1"/>
</dbReference>
<feature type="binding site" evidence="8">
    <location>
        <begin position="154"/>
        <end position="156"/>
    </location>
    <ligand>
        <name>S-adenosyl-L-methionine</name>
        <dbReference type="ChEBI" id="CHEBI:59789"/>
    </ligand>
</feature>
<accession>A0A1F6AVM3</accession>
<feature type="domain" description="Radical SAM core" evidence="9">
    <location>
        <begin position="38"/>
        <end position="252"/>
    </location>
</feature>
<evidence type="ECO:0000256" key="6">
    <source>
        <dbReference type="ARBA" id="ARBA00023014"/>
    </source>
</evidence>
<evidence type="ECO:0000256" key="3">
    <source>
        <dbReference type="ARBA" id="ARBA00022723"/>
    </source>
</evidence>
<comment type="cofactor">
    <cofactor evidence="8">
        <name>Mg(2+)</name>
        <dbReference type="ChEBI" id="CHEBI:18420"/>
    </cofactor>
</comment>
<feature type="binding site" evidence="8">
    <location>
        <begin position="32"/>
        <end position="34"/>
    </location>
    <ligand>
        <name>substrate</name>
    </ligand>
</feature>
<dbReference type="GO" id="GO:0051539">
    <property type="term" value="F:4 iron, 4 sulfur cluster binding"/>
    <property type="evidence" value="ECO:0007669"/>
    <property type="project" value="UniProtKB-UniRule"/>
</dbReference>
<dbReference type="InterPro" id="IPR024924">
    <property type="entry name" value="7-CO-7-deazaguanine_synth-like"/>
</dbReference>
<dbReference type="UniPathway" id="UPA00391"/>
<keyword evidence="5 8" id="KW-0408">Iron</keyword>
<comment type="cofactor">
    <cofactor evidence="8">
        <name>[4Fe-4S] cluster</name>
        <dbReference type="ChEBI" id="CHEBI:49883"/>
    </cofactor>
    <text evidence="8">Binds 1 [4Fe-4S] cluster. The cluster is coordinated with 3 cysteines and an exchangeable S-adenosyl-L-methionine.</text>
</comment>
<keyword evidence="8" id="KW-0671">Queuosine biosynthesis</keyword>
<keyword evidence="2 8" id="KW-0949">S-adenosyl-L-methionine</keyword>
<protein>
    <recommendedName>
        <fullName evidence="8">7-carboxy-7-deazaguanine synthase</fullName>
        <shortName evidence="8">CDG synthase</shortName>
        <ecNumber evidence="8">4.3.99.3</ecNumber>
    </recommendedName>
    <alternativeName>
        <fullName evidence="8">Queuosine biosynthesis protein QueE</fullName>
    </alternativeName>
</protein>
<feature type="binding site" evidence="8">
    <location>
        <position position="58"/>
    </location>
    <ligand>
        <name>[4Fe-4S] cluster</name>
        <dbReference type="ChEBI" id="CHEBI:49883"/>
        <note>4Fe-4S-S-AdoMet</note>
    </ligand>
</feature>
<feature type="binding site" evidence="8">
    <location>
        <position position="47"/>
    </location>
    <ligand>
        <name>substrate</name>
    </ligand>
</feature>
<dbReference type="PANTHER" id="PTHR42836">
    <property type="entry name" value="7-CARBOXY-7-DEAZAGUANINE SYNTHASE"/>
    <property type="match status" value="1"/>
</dbReference>
<dbReference type="Proteomes" id="UP000178461">
    <property type="component" value="Unassembled WGS sequence"/>
</dbReference>
<dbReference type="PIRSF" id="PIRSF000370">
    <property type="entry name" value="QueE"/>
    <property type="match status" value="1"/>
</dbReference>
<evidence type="ECO:0000256" key="7">
    <source>
        <dbReference type="ARBA" id="ARBA00023239"/>
    </source>
</evidence>
<sequence>MELYKATSEDKLFLRPKPDMLKVSGDQVFATLQGEGVTAGKPAVFLRLHFCNLACSWCDTKYTWDQNREEFWREPVDWSFSEATTNIGKAWTEKFGFEVPSFEKRLVVTGGEPLLQQKKIVSLLKLLPDWNIEIETNGTITPLPELQGCQINCSPKLENSGNLKNRRYRPETLKAINAMQNSWFKFVVTSEGDVTEIEEIVKECNLNPKKILIMPEGTTLNATTAHLKLVEEVVRRKAWSVTKRNQLVWFGDKRRT</sequence>
<dbReference type="Pfam" id="PF13353">
    <property type="entry name" value="Fer4_12"/>
    <property type="match status" value="1"/>
</dbReference>
<evidence type="ECO:0000313" key="11">
    <source>
        <dbReference type="Proteomes" id="UP000178461"/>
    </source>
</evidence>
<dbReference type="GO" id="GO:0008616">
    <property type="term" value="P:tRNA queuosine(34) biosynthetic process"/>
    <property type="evidence" value="ECO:0007669"/>
    <property type="project" value="UniProtKB-UniRule"/>
</dbReference>
<comment type="similarity">
    <text evidence="8">Belongs to the radical SAM superfamily. 7-carboxy-7-deazaguanine synthase family.</text>
</comment>
<dbReference type="EC" id="4.3.99.3" evidence="8"/>
<comment type="subunit">
    <text evidence="8">Homodimer.</text>
</comment>
<dbReference type="PROSITE" id="PS51918">
    <property type="entry name" value="RADICAL_SAM"/>
    <property type="match status" value="1"/>
</dbReference>
<feature type="binding site" evidence="8">
    <location>
        <position position="109"/>
    </location>
    <ligand>
        <name>substrate</name>
    </ligand>
</feature>
<dbReference type="GO" id="GO:0016840">
    <property type="term" value="F:carbon-nitrogen lyase activity"/>
    <property type="evidence" value="ECO:0007669"/>
    <property type="project" value="UniProtKB-UniRule"/>
</dbReference>
<feature type="binding site" evidence="8">
    <location>
        <begin position="57"/>
        <end position="59"/>
    </location>
    <ligand>
        <name>S-adenosyl-L-methionine</name>
        <dbReference type="ChEBI" id="CHEBI:59789"/>
    </ligand>
</feature>
<evidence type="ECO:0000259" key="9">
    <source>
        <dbReference type="PROSITE" id="PS51918"/>
    </source>
</evidence>
<name>A0A1F6AVM3_9BACT</name>
<keyword evidence="6 8" id="KW-0411">Iron-sulfur</keyword>
<comment type="caution">
    <text evidence="10">The sequence shown here is derived from an EMBL/GenBank/DDBJ whole genome shotgun (WGS) entry which is preliminary data.</text>
</comment>
<dbReference type="InterPro" id="IPR013785">
    <property type="entry name" value="Aldolase_TIM"/>
</dbReference>
<dbReference type="AlphaFoldDB" id="A0A1F6AVM3"/>
<evidence type="ECO:0000313" key="10">
    <source>
        <dbReference type="EMBL" id="OGG28736.1"/>
    </source>
</evidence>
<evidence type="ECO:0000256" key="8">
    <source>
        <dbReference type="HAMAP-Rule" id="MF_00917"/>
    </source>
</evidence>
<dbReference type="GO" id="GO:0000287">
    <property type="term" value="F:magnesium ion binding"/>
    <property type="evidence" value="ECO:0007669"/>
    <property type="project" value="UniProtKB-UniRule"/>
</dbReference>
<dbReference type="Gene3D" id="3.20.20.70">
    <property type="entry name" value="Aldolase class I"/>
    <property type="match status" value="1"/>
</dbReference>
<evidence type="ECO:0000256" key="1">
    <source>
        <dbReference type="ARBA" id="ARBA00022485"/>
    </source>
</evidence>
<dbReference type="PANTHER" id="PTHR42836:SF1">
    <property type="entry name" value="7-CARBOXY-7-DEAZAGUANINE SYNTHASE"/>
    <property type="match status" value="1"/>
</dbReference>
<comment type="pathway">
    <text evidence="8">Purine metabolism; 7-cyano-7-deazaguanine biosynthesis.</text>
</comment>
<dbReference type="SFLD" id="SFLDS00029">
    <property type="entry name" value="Radical_SAM"/>
    <property type="match status" value="1"/>
</dbReference>
<feature type="binding site" evidence="8">
    <location>
        <position position="60"/>
    </location>
    <ligand>
        <name>Mg(2+)</name>
        <dbReference type="ChEBI" id="CHEBI:18420"/>
    </ligand>
</feature>
<reference evidence="10 11" key="1">
    <citation type="journal article" date="2016" name="Nat. Commun.">
        <title>Thousands of microbial genomes shed light on interconnected biogeochemical processes in an aquifer system.</title>
        <authorList>
            <person name="Anantharaman K."/>
            <person name="Brown C.T."/>
            <person name="Hug L.A."/>
            <person name="Sharon I."/>
            <person name="Castelle C.J."/>
            <person name="Probst A.J."/>
            <person name="Thomas B.C."/>
            <person name="Singh A."/>
            <person name="Wilkins M.J."/>
            <person name="Karaoz U."/>
            <person name="Brodie E.L."/>
            <person name="Williams K.H."/>
            <person name="Hubbard S.S."/>
            <person name="Banfield J.F."/>
        </authorList>
    </citation>
    <scope>NUCLEOTIDE SEQUENCE [LARGE SCALE GENOMIC DNA]</scope>
</reference>
<keyword evidence="1 8" id="KW-0004">4Fe-4S</keyword>
<comment type="caution">
    <text evidence="8">Lacks conserved residue(s) required for the propagation of feature annotation.</text>
</comment>
<proteinExistence type="inferred from homology"/>
<dbReference type="EMBL" id="MFJW01000046">
    <property type="protein sequence ID" value="OGG28736.1"/>
    <property type="molecule type" value="Genomic_DNA"/>
</dbReference>
<dbReference type="GO" id="GO:1904047">
    <property type="term" value="F:S-adenosyl-L-methionine binding"/>
    <property type="evidence" value="ECO:0007669"/>
    <property type="project" value="UniProtKB-UniRule"/>
</dbReference>
<comment type="cofactor">
    <cofactor evidence="8">
        <name>S-adenosyl-L-methionine</name>
        <dbReference type="ChEBI" id="CHEBI:59789"/>
    </cofactor>
    <text evidence="8">Binds 1 S-adenosyl-L-methionine per subunit.</text>
</comment>
<evidence type="ECO:0000256" key="5">
    <source>
        <dbReference type="ARBA" id="ARBA00023004"/>
    </source>
</evidence>
<feature type="binding site" evidence="8">
    <location>
        <position position="55"/>
    </location>
    <ligand>
        <name>[4Fe-4S] cluster</name>
        <dbReference type="ChEBI" id="CHEBI:49883"/>
        <note>4Fe-4S-S-AdoMet</note>
    </ligand>
</feature>